<proteinExistence type="predicted"/>
<dbReference type="RefSeq" id="WP_420903636.1">
    <property type="nucleotide sequence ID" value="NZ_BAAFGK010000001.1"/>
</dbReference>
<dbReference type="InterPro" id="IPR014345">
    <property type="entry name" value="XrtA_polysacc_chain"/>
</dbReference>
<keyword evidence="2" id="KW-0472">Membrane</keyword>
<dbReference type="EMBL" id="BAAFGK010000001">
    <property type="protein sequence ID" value="GAB0055923.1"/>
    <property type="molecule type" value="Genomic_DNA"/>
</dbReference>
<keyword evidence="2" id="KW-0812">Transmembrane</keyword>
<dbReference type="Proteomes" id="UP001628193">
    <property type="component" value="Unassembled WGS sequence"/>
</dbReference>
<feature type="coiled-coil region" evidence="1">
    <location>
        <begin position="175"/>
        <end position="277"/>
    </location>
</feature>
<evidence type="ECO:0000313" key="3">
    <source>
        <dbReference type="EMBL" id="GAB0055923.1"/>
    </source>
</evidence>
<sequence length="523" mass="60122">MQQDFGFRDIYFQMIFYARGMWRHRWHMVGLAWFVCLSGWVSVAVMQDQYVSSATVKIEDPRQEIADFLSKTKQVIDVTREAHRVLNNLLSQQTLSHVVRETDLSFLVKNDQERQEVMNQLRVQISVTSTGDGLYRITHRHNDPKITRQVVDVVLDRLPMDTLPIEGGGSARTAEEYLKKRIAEYEAKVAEATQKLQEFKNRNLDLIPEKDGGYYVRVTRLNRAIEAHQAKLHELEQSRDEVRRQMLEIENSTGSPTEEQDRKIEALNKQLQELMSKHYVKGGRKLPLYTENHAEVIALRKAIAQQDQQRQEKINRLRASADDGTSWELEANPVYRNLKLTASKLEVELTSARVRLTETEAHLKRLRTQETTLPAIENEYNRLQTRLSMIQEEMAAMLQQETKARERGELEEDLSRFVRFKVIDRPQVPRKPVGPNRPLFSTVVLVGGILAGLALSLFLSVIRPVFDSPASMKRVLGLPVLGMVSMVDEGVGSRWARSNAVYGMTLIGLFVLYACVLYFVPIF</sequence>
<keyword evidence="1" id="KW-0175">Coiled coil</keyword>
<evidence type="ECO:0000256" key="1">
    <source>
        <dbReference type="SAM" id="Coils"/>
    </source>
</evidence>
<protein>
    <submittedName>
        <fullName evidence="3">Uncharacterized protein</fullName>
    </submittedName>
</protein>
<gene>
    <name evidence="3" type="ORF">SIID45300_00222</name>
</gene>
<keyword evidence="2" id="KW-1133">Transmembrane helix</keyword>
<dbReference type="NCBIfam" id="TIGR03007">
    <property type="entry name" value="pepcterm_ChnLen"/>
    <property type="match status" value="1"/>
</dbReference>
<feature type="transmembrane region" description="Helical" evidence="2">
    <location>
        <begin position="439"/>
        <end position="462"/>
    </location>
</feature>
<evidence type="ECO:0000313" key="4">
    <source>
        <dbReference type="Proteomes" id="UP001628193"/>
    </source>
</evidence>
<dbReference type="InterPro" id="IPR050445">
    <property type="entry name" value="Bact_polysacc_biosynth/exp"/>
</dbReference>
<accession>A0ABQ0C4W1</accession>
<keyword evidence="4" id="KW-1185">Reference proteome</keyword>
<name>A0ABQ0C4W1_9PROT</name>
<comment type="caution">
    <text evidence="3">The sequence shown here is derived from an EMBL/GenBank/DDBJ whole genome shotgun (WGS) entry which is preliminary data.</text>
</comment>
<feature type="coiled-coil region" evidence="1">
    <location>
        <begin position="349"/>
        <end position="400"/>
    </location>
</feature>
<organism evidence="3 4">
    <name type="scientific">Candidatus Magnetaquiglobus chichijimensis</name>
    <dbReference type="NCBI Taxonomy" id="3141448"/>
    <lineage>
        <taxon>Bacteria</taxon>
        <taxon>Pseudomonadati</taxon>
        <taxon>Pseudomonadota</taxon>
        <taxon>Magnetococcia</taxon>
        <taxon>Magnetococcales</taxon>
        <taxon>Candidatus Magnetaquicoccaceae</taxon>
        <taxon>Candidatus Magnetaquiglobus</taxon>
    </lineage>
</organism>
<dbReference type="PANTHER" id="PTHR32309">
    <property type="entry name" value="TYROSINE-PROTEIN KINASE"/>
    <property type="match status" value="1"/>
</dbReference>
<dbReference type="PANTHER" id="PTHR32309:SF13">
    <property type="entry name" value="FERRIC ENTEROBACTIN TRANSPORT PROTEIN FEPE"/>
    <property type="match status" value="1"/>
</dbReference>
<feature type="transmembrane region" description="Helical" evidence="2">
    <location>
        <begin position="501"/>
        <end position="520"/>
    </location>
</feature>
<reference evidence="3 4" key="1">
    <citation type="submission" date="2024-09" db="EMBL/GenBank/DDBJ databases">
        <title>Draft genome sequence of Candidatus Magnetaquicoccaceae bacterium FCR-1.</title>
        <authorList>
            <person name="Shimoshige H."/>
            <person name="Shimamura S."/>
            <person name="Taoka A."/>
            <person name="Kobayashi H."/>
            <person name="Maekawa T."/>
        </authorList>
    </citation>
    <scope>NUCLEOTIDE SEQUENCE [LARGE SCALE GENOMIC DNA]</scope>
    <source>
        <strain evidence="3 4">FCR-1</strain>
    </source>
</reference>
<evidence type="ECO:0000256" key="2">
    <source>
        <dbReference type="SAM" id="Phobius"/>
    </source>
</evidence>